<keyword evidence="6 7" id="KW-0472">Membrane</keyword>
<reference evidence="8 9" key="1">
    <citation type="submission" date="2018-08" db="EMBL/GenBank/DDBJ databases">
        <title>Flavobacterium tibetense sp. nov., isolated from a wetland YonghuCo on Tibetan Plateau.</title>
        <authorList>
            <person name="Phurbu D."/>
            <person name="Lu H."/>
            <person name="Xing P."/>
        </authorList>
    </citation>
    <scope>NUCLEOTIDE SEQUENCE [LARGE SCALE GENOMIC DNA]</scope>
    <source>
        <strain evidence="8 9">DJC</strain>
    </source>
</reference>
<feature type="transmembrane region" description="Helical" evidence="7">
    <location>
        <begin position="31"/>
        <end position="49"/>
    </location>
</feature>
<protein>
    <submittedName>
        <fullName evidence="8">GlsB/YeaQ/YmgE family stress response membrane protein</fullName>
    </submittedName>
</protein>
<dbReference type="PANTHER" id="PTHR33884:SF3">
    <property type="entry name" value="UPF0410 PROTEIN YMGE"/>
    <property type="match status" value="1"/>
</dbReference>
<evidence type="ECO:0000256" key="4">
    <source>
        <dbReference type="ARBA" id="ARBA00022692"/>
    </source>
</evidence>
<proteinExistence type="inferred from homology"/>
<dbReference type="GO" id="GO:0005886">
    <property type="term" value="C:plasma membrane"/>
    <property type="evidence" value="ECO:0007669"/>
    <property type="project" value="UniProtKB-SubCell"/>
</dbReference>
<evidence type="ECO:0000256" key="5">
    <source>
        <dbReference type="ARBA" id="ARBA00022989"/>
    </source>
</evidence>
<evidence type="ECO:0000313" key="8">
    <source>
        <dbReference type="EMBL" id="RGP35498.1"/>
    </source>
</evidence>
<dbReference type="RefSeq" id="WP_118155894.1">
    <property type="nucleotide sequence ID" value="NZ_QWEY01000015.1"/>
</dbReference>
<keyword evidence="3" id="KW-1003">Cell membrane</keyword>
<gene>
    <name evidence="8" type="ORF">D1012_19930</name>
</gene>
<dbReference type="InterPro" id="IPR007341">
    <property type="entry name" value="Transgly_assoc"/>
</dbReference>
<dbReference type="EMBL" id="QWEY01000015">
    <property type="protein sequence ID" value="RGP35498.1"/>
    <property type="molecule type" value="Genomic_DNA"/>
</dbReference>
<keyword evidence="5 7" id="KW-1133">Transmembrane helix</keyword>
<keyword evidence="4 7" id="KW-0812">Transmembrane</keyword>
<dbReference type="AlphaFoldDB" id="A0A411YXI7"/>
<accession>A0A411YXI7</accession>
<evidence type="ECO:0000313" key="9">
    <source>
        <dbReference type="Proteomes" id="UP000284547"/>
    </source>
</evidence>
<comment type="caution">
    <text evidence="8">The sequence shown here is derived from an EMBL/GenBank/DDBJ whole genome shotgun (WGS) entry which is preliminary data.</text>
</comment>
<keyword evidence="9" id="KW-1185">Reference proteome</keyword>
<evidence type="ECO:0000256" key="7">
    <source>
        <dbReference type="SAM" id="Phobius"/>
    </source>
</evidence>
<dbReference type="Pfam" id="PF04226">
    <property type="entry name" value="Transgly_assoc"/>
    <property type="match status" value="1"/>
</dbReference>
<evidence type="ECO:0000256" key="2">
    <source>
        <dbReference type="ARBA" id="ARBA00011006"/>
    </source>
</evidence>
<name>A0A411YXI7_9RHOB</name>
<evidence type="ECO:0000256" key="1">
    <source>
        <dbReference type="ARBA" id="ARBA00004651"/>
    </source>
</evidence>
<sequence>MAIEALLIILLVGAIAGWLAGQIVKGYGFGLLGNIVVGIVGALFAGFLFPRIGLGLGGGILGSIVAATLGAVILLFLIRLVKRA</sequence>
<dbReference type="Proteomes" id="UP000284547">
    <property type="component" value="Unassembled WGS sequence"/>
</dbReference>
<evidence type="ECO:0000256" key="6">
    <source>
        <dbReference type="ARBA" id="ARBA00023136"/>
    </source>
</evidence>
<comment type="subcellular location">
    <subcellularLocation>
        <location evidence="1">Cell membrane</location>
        <topology evidence="1">Multi-pass membrane protein</topology>
    </subcellularLocation>
</comment>
<dbReference type="PANTHER" id="PTHR33884">
    <property type="entry name" value="UPF0410 PROTEIN YMGE"/>
    <property type="match status" value="1"/>
</dbReference>
<evidence type="ECO:0000256" key="3">
    <source>
        <dbReference type="ARBA" id="ARBA00022475"/>
    </source>
</evidence>
<comment type="similarity">
    <text evidence="2">Belongs to the UPF0410 family.</text>
</comment>
<organism evidence="8 9">
    <name type="scientific">Pseudotabrizicola alkalilacus</name>
    <dbReference type="NCBI Taxonomy" id="2305252"/>
    <lineage>
        <taxon>Bacteria</taxon>
        <taxon>Pseudomonadati</taxon>
        <taxon>Pseudomonadota</taxon>
        <taxon>Alphaproteobacteria</taxon>
        <taxon>Rhodobacterales</taxon>
        <taxon>Paracoccaceae</taxon>
        <taxon>Pseudotabrizicola</taxon>
    </lineage>
</organism>
<feature type="transmembrane region" description="Helical" evidence="7">
    <location>
        <begin position="56"/>
        <end position="78"/>
    </location>
</feature>